<dbReference type="EMBL" id="CM046115">
    <property type="protein sequence ID" value="KAI8440769.1"/>
    <property type="molecule type" value="Genomic_DNA"/>
</dbReference>
<protein>
    <submittedName>
        <fullName evidence="1">Uncharacterized protein</fullName>
    </submittedName>
</protein>
<evidence type="ECO:0000313" key="2">
    <source>
        <dbReference type="Proteomes" id="UP001064048"/>
    </source>
</evidence>
<proteinExistence type="predicted"/>
<organism evidence="1 2">
    <name type="scientific">Choristoneura fumiferana</name>
    <name type="common">Spruce budworm moth</name>
    <name type="synonym">Archips fumiferana</name>
    <dbReference type="NCBI Taxonomy" id="7141"/>
    <lineage>
        <taxon>Eukaryota</taxon>
        <taxon>Metazoa</taxon>
        <taxon>Ecdysozoa</taxon>
        <taxon>Arthropoda</taxon>
        <taxon>Hexapoda</taxon>
        <taxon>Insecta</taxon>
        <taxon>Pterygota</taxon>
        <taxon>Neoptera</taxon>
        <taxon>Endopterygota</taxon>
        <taxon>Lepidoptera</taxon>
        <taxon>Glossata</taxon>
        <taxon>Ditrysia</taxon>
        <taxon>Tortricoidea</taxon>
        <taxon>Tortricidae</taxon>
        <taxon>Tortricinae</taxon>
        <taxon>Choristoneura</taxon>
    </lineage>
</organism>
<evidence type="ECO:0000313" key="1">
    <source>
        <dbReference type="EMBL" id="KAI8440769.1"/>
    </source>
</evidence>
<name>A0ACC0KWR2_CHOFU</name>
<dbReference type="Proteomes" id="UP001064048">
    <property type="component" value="Chromosome 15"/>
</dbReference>
<reference evidence="1 2" key="1">
    <citation type="journal article" date="2022" name="Genome Biol. Evol.">
        <title>The Spruce Budworm Genome: Reconstructing the Evolutionary History of Antifreeze Proteins.</title>
        <authorList>
            <person name="Beliveau C."/>
            <person name="Gagne P."/>
            <person name="Picq S."/>
            <person name="Vernygora O."/>
            <person name="Keeling C.I."/>
            <person name="Pinkney K."/>
            <person name="Doucet D."/>
            <person name="Wen F."/>
            <person name="Johnston J.S."/>
            <person name="Maaroufi H."/>
            <person name="Boyle B."/>
            <person name="Laroche J."/>
            <person name="Dewar K."/>
            <person name="Juretic N."/>
            <person name="Blackburn G."/>
            <person name="Nisole A."/>
            <person name="Brunet B."/>
            <person name="Brandao M."/>
            <person name="Lumley L."/>
            <person name="Duan J."/>
            <person name="Quan G."/>
            <person name="Lucarotti C.J."/>
            <person name="Roe A.D."/>
            <person name="Sperling F.A.H."/>
            <person name="Levesque R.C."/>
            <person name="Cusson M."/>
        </authorList>
    </citation>
    <scope>NUCLEOTIDE SEQUENCE [LARGE SCALE GENOMIC DNA]</scope>
    <source>
        <strain evidence="1">Glfc:IPQL:Cfum</strain>
    </source>
</reference>
<gene>
    <name evidence="1" type="ORF">MSG28_009098</name>
</gene>
<sequence>MSLASLLKTAESETSSSEEEIDDGEQGSVAPINEEWTLHRPVTARRAPIFNGEQECRNLTIDESMILCRGRSGFRQYLKGKRHKFGIKLYMLADPCGLALRLHMYKGKRDDEVGGRGHTDKVVCKLFNKYFNTGRHLYMDNFYNSVELSTFLLRKGTNVTGTLRANRKGNPAVVCTNKLRKGGSIFRYNSIVCVCKWRDKRDVLSISTKHSPELIPVTNKRGQMILKPEIVVEYNKFMSGVDRHDQMLSYYTCEHKTMRWYKK</sequence>
<keyword evidence="2" id="KW-1185">Reference proteome</keyword>
<comment type="caution">
    <text evidence="1">The sequence shown here is derived from an EMBL/GenBank/DDBJ whole genome shotgun (WGS) entry which is preliminary data.</text>
</comment>
<accession>A0ACC0KWR2</accession>